<name>A0ABM0GR85_SACKO</name>
<dbReference type="InterPro" id="IPR000276">
    <property type="entry name" value="GPCR_Rhodpsn"/>
</dbReference>
<feature type="transmembrane region" description="Helical" evidence="10">
    <location>
        <begin position="41"/>
        <end position="60"/>
    </location>
</feature>
<protein>
    <submittedName>
        <fullName evidence="14">Vasopressin V1a receptor-like</fullName>
    </submittedName>
</protein>
<keyword evidence="3 10" id="KW-0812">Transmembrane</keyword>
<keyword evidence="9 10" id="KW-0807">Transducer</keyword>
<accession>A0ABM0GR85</accession>
<keyword evidence="2" id="KW-1003">Cell membrane</keyword>
<keyword evidence="4 10" id="KW-1133">Transmembrane helix</keyword>
<dbReference type="PRINTS" id="PR00237">
    <property type="entry name" value="GPCRRHODOPSN"/>
</dbReference>
<dbReference type="SUPFAM" id="SSF81321">
    <property type="entry name" value="Family A G protein-coupled receptor-like"/>
    <property type="match status" value="1"/>
</dbReference>
<keyword evidence="8 10" id="KW-0325">Glycoprotein</keyword>
<dbReference type="PROSITE" id="PS00237">
    <property type="entry name" value="G_PROTEIN_RECEP_F1_1"/>
    <property type="match status" value="1"/>
</dbReference>
<evidence type="ECO:0000256" key="5">
    <source>
        <dbReference type="ARBA" id="ARBA00023040"/>
    </source>
</evidence>
<dbReference type="PANTHER" id="PTHR24241">
    <property type="entry name" value="NEUROPEPTIDE RECEPTOR-RELATED G-PROTEIN COUPLED RECEPTOR"/>
    <property type="match status" value="1"/>
</dbReference>
<keyword evidence="7 10" id="KW-0675">Receptor</keyword>
<dbReference type="RefSeq" id="XP_002735546.2">
    <property type="nucleotide sequence ID" value="XM_002735500.2"/>
</dbReference>
<evidence type="ECO:0000256" key="10">
    <source>
        <dbReference type="RuleBase" id="RU046427"/>
    </source>
</evidence>
<feature type="transmembrane region" description="Helical" evidence="10">
    <location>
        <begin position="122"/>
        <end position="145"/>
    </location>
</feature>
<dbReference type="GeneID" id="100375870"/>
<feature type="transmembrane region" description="Helical" evidence="10">
    <location>
        <begin position="81"/>
        <end position="102"/>
    </location>
</feature>
<dbReference type="PANTHER" id="PTHR24241:SF161">
    <property type="entry name" value="G-PROTEIN COUPLED RECEPTORS FAMILY 1 PROFILE DOMAIN-CONTAINING PROTEIN"/>
    <property type="match status" value="1"/>
</dbReference>
<comment type="subcellular location">
    <subcellularLocation>
        <location evidence="1 10">Cell membrane</location>
        <topology evidence="1 10">Multi-pass membrane protein</topology>
    </subcellularLocation>
</comment>
<gene>
    <name evidence="14" type="primary">LOC100375870</name>
</gene>
<reference evidence="14" key="1">
    <citation type="submission" date="2025-08" db="UniProtKB">
        <authorList>
            <consortium name="RefSeq"/>
        </authorList>
    </citation>
    <scope>IDENTIFICATION</scope>
    <source>
        <tissue evidence="14">Testes</tissue>
    </source>
</reference>
<keyword evidence="6 10" id="KW-0472">Membrane</keyword>
<dbReference type="Pfam" id="PF00001">
    <property type="entry name" value="7tm_1"/>
    <property type="match status" value="1"/>
</dbReference>
<evidence type="ECO:0000259" key="12">
    <source>
        <dbReference type="PROSITE" id="PS50262"/>
    </source>
</evidence>
<feature type="compositionally biased region" description="Polar residues" evidence="11">
    <location>
        <begin position="358"/>
        <end position="381"/>
    </location>
</feature>
<evidence type="ECO:0000256" key="3">
    <source>
        <dbReference type="ARBA" id="ARBA00022692"/>
    </source>
</evidence>
<dbReference type="Proteomes" id="UP000694865">
    <property type="component" value="Unplaced"/>
</dbReference>
<evidence type="ECO:0000256" key="11">
    <source>
        <dbReference type="SAM" id="MobiDB-lite"/>
    </source>
</evidence>
<evidence type="ECO:0000256" key="8">
    <source>
        <dbReference type="ARBA" id="ARBA00023180"/>
    </source>
</evidence>
<feature type="region of interest" description="Disordered" evidence="11">
    <location>
        <begin position="357"/>
        <end position="413"/>
    </location>
</feature>
<evidence type="ECO:0000256" key="6">
    <source>
        <dbReference type="ARBA" id="ARBA00023136"/>
    </source>
</evidence>
<organism evidence="13 14">
    <name type="scientific">Saccoglossus kowalevskii</name>
    <name type="common">Acorn worm</name>
    <dbReference type="NCBI Taxonomy" id="10224"/>
    <lineage>
        <taxon>Eukaryota</taxon>
        <taxon>Metazoa</taxon>
        <taxon>Hemichordata</taxon>
        <taxon>Enteropneusta</taxon>
        <taxon>Harrimaniidae</taxon>
        <taxon>Saccoglossus</taxon>
    </lineage>
</organism>
<feature type="transmembrane region" description="Helical" evidence="10">
    <location>
        <begin position="218"/>
        <end position="238"/>
    </location>
</feature>
<dbReference type="PROSITE" id="PS50262">
    <property type="entry name" value="G_PROTEIN_RECEP_F1_2"/>
    <property type="match status" value="1"/>
</dbReference>
<dbReference type="InterPro" id="IPR017452">
    <property type="entry name" value="GPCR_Rhodpsn_7TM"/>
</dbReference>
<feature type="domain" description="G-protein coupled receptors family 1 profile" evidence="12">
    <location>
        <begin position="1"/>
        <end position="274"/>
    </location>
</feature>
<keyword evidence="13" id="KW-1185">Reference proteome</keyword>
<dbReference type="InterPro" id="IPR001817">
    <property type="entry name" value="Vasoprsn_rcpt"/>
</dbReference>
<evidence type="ECO:0000313" key="14">
    <source>
        <dbReference type="RefSeq" id="XP_002735546.2"/>
    </source>
</evidence>
<dbReference type="PRINTS" id="PR00896">
    <property type="entry name" value="VASOPRESSINR"/>
</dbReference>
<evidence type="ECO:0000256" key="7">
    <source>
        <dbReference type="ARBA" id="ARBA00023170"/>
    </source>
</evidence>
<proteinExistence type="inferred from homology"/>
<keyword evidence="5 10" id="KW-0297">G-protein coupled receptor</keyword>
<evidence type="ECO:0000256" key="4">
    <source>
        <dbReference type="ARBA" id="ARBA00022989"/>
    </source>
</evidence>
<evidence type="ECO:0000256" key="9">
    <source>
        <dbReference type="ARBA" id="ARBA00023224"/>
    </source>
</evidence>
<dbReference type="Gene3D" id="1.20.1070.10">
    <property type="entry name" value="Rhodopsin 7-helix transmembrane proteins"/>
    <property type="match status" value="1"/>
</dbReference>
<evidence type="ECO:0000313" key="13">
    <source>
        <dbReference type="Proteomes" id="UP000694865"/>
    </source>
</evidence>
<evidence type="ECO:0000256" key="2">
    <source>
        <dbReference type="ARBA" id="ARBA00022475"/>
    </source>
</evidence>
<sequence length="413" mass="46504">MHLAIADLVAVFLTILPQFVWDITDEFLAPDFVCRVVKYGQVFGMYLPTYVLVMTALDRYMAICHPMSGMKGTQKRTRMMIISAWLLSLLFSIPQAFIFHLVKTPTYSTCRSQWAIAPPAGPRAYITFVTIMVYILPTIFLAWSYGRIWREVAKNAQLKSQWESKAFRATYANGHAHSFPNVTRRTSSNGDTQTNARGVLVPRTHYAGRGITKAKVTMAKMTCVIVVVYFTCWTPYFWVQMWKAWDPDADIENLASVILELTANINCCTNPWIYMSFSGNLIKELRRICCGRKISLFGRTGTNSSDRDYRYGSSRFYKSPATRSASCTTALSVSHKPPGANFACDFHHQFGDERHVLSVSSESAQSRAHESSSQARDSVSLPTTPTTPEPIPAPSANSKKDPEKSYMEMFTSV</sequence>
<evidence type="ECO:0000256" key="1">
    <source>
        <dbReference type="ARBA" id="ARBA00004651"/>
    </source>
</evidence>
<comment type="caution">
    <text evidence="10">Lacks conserved residue(s) required for the propagation of feature annotation.</text>
</comment>
<comment type="similarity">
    <text evidence="10">Belongs to the G-protein coupled receptor 1 family. Vasopressin/oxytocin receptor subfamily.</text>
</comment>